<keyword evidence="3" id="KW-1185">Reference proteome</keyword>
<reference evidence="2 3" key="1">
    <citation type="submission" date="2021-01" db="EMBL/GenBank/DDBJ databases">
        <title>Draft genome sequence of Micromonospora sp. strain STR1_7.</title>
        <authorList>
            <person name="Karlyshev A."/>
            <person name="Jawad R."/>
        </authorList>
    </citation>
    <scope>NUCLEOTIDE SEQUENCE [LARGE SCALE GENOMIC DNA]</scope>
    <source>
        <strain evidence="2 3">STR1-7</strain>
    </source>
</reference>
<proteinExistence type="predicted"/>
<comment type="caution">
    <text evidence="2">The sequence shown here is derived from an EMBL/GenBank/DDBJ whole genome shotgun (WGS) entry which is preliminary data.</text>
</comment>
<dbReference type="InterPro" id="IPR039365">
    <property type="entry name" value="IS701-like"/>
</dbReference>
<dbReference type="PANTHER" id="PTHR33627">
    <property type="entry name" value="TRANSPOSASE"/>
    <property type="match status" value="1"/>
</dbReference>
<evidence type="ECO:0000313" key="2">
    <source>
        <dbReference type="EMBL" id="MBM0233278.1"/>
    </source>
</evidence>
<protein>
    <submittedName>
        <fullName evidence="2">Transposase</fullName>
    </submittedName>
</protein>
<evidence type="ECO:0000313" key="3">
    <source>
        <dbReference type="Proteomes" id="UP000601027"/>
    </source>
</evidence>
<name>A0ABS1XVK8_9ACTN</name>
<dbReference type="InterPro" id="IPR038721">
    <property type="entry name" value="IS701-like_DDE_dom"/>
</dbReference>
<dbReference type="Proteomes" id="UP000601027">
    <property type="component" value="Unassembled WGS sequence"/>
</dbReference>
<accession>A0ABS1XVK8</accession>
<evidence type="ECO:0000259" key="1">
    <source>
        <dbReference type="Pfam" id="PF13546"/>
    </source>
</evidence>
<gene>
    <name evidence="2" type="ORF">JNW91_16285</name>
</gene>
<organism evidence="2 3">
    <name type="scientific">Micromonospora parastrephiae</name>
    <dbReference type="NCBI Taxonomy" id="2806101"/>
    <lineage>
        <taxon>Bacteria</taxon>
        <taxon>Bacillati</taxon>
        <taxon>Actinomycetota</taxon>
        <taxon>Actinomycetes</taxon>
        <taxon>Micromonosporales</taxon>
        <taxon>Micromonosporaceae</taxon>
        <taxon>Micromonospora</taxon>
    </lineage>
</organism>
<dbReference type="Pfam" id="PF13546">
    <property type="entry name" value="DDE_5"/>
    <property type="match status" value="1"/>
</dbReference>
<feature type="domain" description="Transposase IS701-like DDE" evidence="1">
    <location>
        <begin position="24"/>
        <end position="161"/>
    </location>
</feature>
<dbReference type="PANTHER" id="PTHR33627:SF1">
    <property type="entry name" value="TRANSPOSASE"/>
    <property type="match status" value="1"/>
</dbReference>
<dbReference type="EMBL" id="JAEVHM010000072">
    <property type="protein sequence ID" value="MBM0233278.1"/>
    <property type="molecule type" value="Genomic_DNA"/>
</dbReference>
<sequence>MAVCHSVDPTGWRVILDEAVTRVADRFVRAEPRRTAGQFVEGLLSGVERKTCWSLAERAGHDDPQAMQRLLRTAVWDADAVRDDVRDWLIEQLGHPDAVLVVDETGFLKKGVCSVGVQRQYTGTAGRVENSQVGVFLAYVSPAGRAMIDRRLYLPETATTAQQPDPDPEIIALTVAEIRRLLNAFVLALPLPPAHTLHWSTWRRTSQARARRSHYQRRLGHLA</sequence>